<keyword evidence="3" id="KW-1185">Reference proteome</keyword>
<evidence type="ECO:0000313" key="2">
    <source>
        <dbReference type="EMBL" id="PYC71870.1"/>
    </source>
</evidence>
<evidence type="ECO:0000256" key="1">
    <source>
        <dbReference type="SAM" id="MobiDB-lite"/>
    </source>
</evidence>
<dbReference type="EMBL" id="PYBW01000109">
    <property type="protein sequence ID" value="PYC71870.1"/>
    <property type="molecule type" value="Genomic_DNA"/>
</dbReference>
<reference evidence="2 3" key="1">
    <citation type="submission" date="2018-03" db="EMBL/GenBank/DDBJ databases">
        <title>Bioinformatic expansion and discovery of thiopeptide antibiotics.</title>
        <authorList>
            <person name="Schwalen C.J."/>
            <person name="Hudson G.A."/>
            <person name="Mitchell D.A."/>
        </authorList>
    </citation>
    <scope>NUCLEOTIDE SEQUENCE [LARGE SCALE GENOMIC DNA]</scope>
    <source>
        <strain evidence="2 3">ATCC 21389</strain>
    </source>
</reference>
<protein>
    <submittedName>
        <fullName evidence="2">Uncharacterized protein</fullName>
    </submittedName>
</protein>
<name>A0A2V4NJF1_9ACTN</name>
<feature type="compositionally biased region" description="Basic residues" evidence="1">
    <location>
        <begin position="47"/>
        <end position="58"/>
    </location>
</feature>
<feature type="region of interest" description="Disordered" evidence="1">
    <location>
        <begin position="1"/>
        <end position="22"/>
    </location>
</feature>
<comment type="caution">
    <text evidence="2">The sequence shown here is derived from an EMBL/GenBank/DDBJ whole genome shotgun (WGS) entry which is preliminary data.</text>
</comment>
<evidence type="ECO:0000313" key="3">
    <source>
        <dbReference type="Proteomes" id="UP000248039"/>
    </source>
</evidence>
<accession>A0A2V4NJF1</accession>
<feature type="region of interest" description="Disordered" evidence="1">
    <location>
        <begin position="45"/>
        <end position="76"/>
    </location>
</feature>
<sequence length="76" mass="8161">MPITPRALSREGPSPGAGTGVPRDLARIAEGLGCDLLMVSDHDGRPAGHRHRHRHRVRFASAACPRRRRTPPAPGA</sequence>
<dbReference type="AlphaFoldDB" id="A0A2V4NJF1"/>
<dbReference type="Proteomes" id="UP000248039">
    <property type="component" value="Unassembled WGS sequence"/>
</dbReference>
<organism evidence="2 3">
    <name type="scientific">Streptomyces tateyamensis</name>
    <dbReference type="NCBI Taxonomy" id="565073"/>
    <lineage>
        <taxon>Bacteria</taxon>
        <taxon>Bacillati</taxon>
        <taxon>Actinomycetota</taxon>
        <taxon>Actinomycetes</taxon>
        <taxon>Kitasatosporales</taxon>
        <taxon>Streptomycetaceae</taxon>
        <taxon>Streptomyces</taxon>
    </lineage>
</organism>
<gene>
    <name evidence="2" type="ORF">C7C46_26325</name>
</gene>
<proteinExistence type="predicted"/>